<organism evidence="1 2">
    <name type="scientific">Pistacia atlantica</name>
    <dbReference type="NCBI Taxonomy" id="434234"/>
    <lineage>
        <taxon>Eukaryota</taxon>
        <taxon>Viridiplantae</taxon>
        <taxon>Streptophyta</taxon>
        <taxon>Embryophyta</taxon>
        <taxon>Tracheophyta</taxon>
        <taxon>Spermatophyta</taxon>
        <taxon>Magnoliopsida</taxon>
        <taxon>eudicotyledons</taxon>
        <taxon>Gunneridae</taxon>
        <taxon>Pentapetalae</taxon>
        <taxon>rosids</taxon>
        <taxon>malvids</taxon>
        <taxon>Sapindales</taxon>
        <taxon>Anacardiaceae</taxon>
        <taxon>Pistacia</taxon>
    </lineage>
</organism>
<name>A0ACC1B439_9ROSI</name>
<dbReference type="Proteomes" id="UP001164250">
    <property type="component" value="Chromosome 7"/>
</dbReference>
<accession>A0ACC1B439</accession>
<keyword evidence="2" id="KW-1185">Reference proteome</keyword>
<dbReference type="EMBL" id="CM047903">
    <property type="protein sequence ID" value="KAJ0093679.1"/>
    <property type="molecule type" value="Genomic_DNA"/>
</dbReference>
<proteinExistence type="predicted"/>
<protein>
    <submittedName>
        <fullName evidence="1">Uncharacterized protein</fullName>
    </submittedName>
</protein>
<gene>
    <name evidence="1" type="ORF">Patl1_26362</name>
</gene>
<evidence type="ECO:0000313" key="1">
    <source>
        <dbReference type="EMBL" id="KAJ0093679.1"/>
    </source>
</evidence>
<comment type="caution">
    <text evidence="1">The sequence shown here is derived from an EMBL/GenBank/DDBJ whole genome shotgun (WGS) entry which is preliminary data.</text>
</comment>
<sequence length="366" mass="42188">MPENIKGLSKLKFLDISNCRRLQLLPELPMGVGVMADDCSSLQSISDPLFLLLPHWRRRKTSFIHCFKLDLSKILHEESCREFCANICFPGDEIPKWFTFQNTGSYITLDQSLDWHNKNFLGFLASIVVSPGFYCGIHFYVVTCYCSVKSEDGEEQIYITEHESIGVNKSSTGRTWSDHVLFSFHSITEFVFKEHKYYHDRICYEMTMPSNCKVLIKFNAYEAEVKKCGIKFLYVEDYGEPLEISRRSVDNAKKKGKEKAKDDLQTNKLQISNPFDGICKLRSSATSLDLNEMVGSAVIDTTESHPKRLKICDYKNKYEDEKEVEELNPSTSQPTGFALLDLNEFPMDDDDDDDDDEPQPKRLKEF</sequence>
<evidence type="ECO:0000313" key="2">
    <source>
        <dbReference type="Proteomes" id="UP001164250"/>
    </source>
</evidence>
<reference evidence="2" key="1">
    <citation type="journal article" date="2023" name="G3 (Bethesda)">
        <title>Genome assembly and association tests identify interacting loci associated with vigor, precocity, and sex in interspecific pistachio rootstocks.</title>
        <authorList>
            <person name="Palmer W."/>
            <person name="Jacygrad E."/>
            <person name="Sagayaradj S."/>
            <person name="Cavanaugh K."/>
            <person name="Han R."/>
            <person name="Bertier L."/>
            <person name="Beede B."/>
            <person name="Kafkas S."/>
            <person name="Golino D."/>
            <person name="Preece J."/>
            <person name="Michelmore R."/>
        </authorList>
    </citation>
    <scope>NUCLEOTIDE SEQUENCE [LARGE SCALE GENOMIC DNA]</scope>
</reference>